<comment type="caution">
    <text evidence="1">The sequence shown here is derived from an EMBL/GenBank/DDBJ whole genome shotgun (WGS) entry which is preliminary data.</text>
</comment>
<gene>
    <name evidence="1" type="ORF">A2519_06395</name>
</gene>
<dbReference type="Proteomes" id="UP000179243">
    <property type="component" value="Unassembled WGS sequence"/>
</dbReference>
<organism evidence="1 2">
    <name type="scientific">Candidatus Raymondbacteria bacterium RIFOXYD12_FULL_49_13</name>
    <dbReference type="NCBI Taxonomy" id="1817890"/>
    <lineage>
        <taxon>Bacteria</taxon>
        <taxon>Raymondiibacteriota</taxon>
    </lineage>
</organism>
<dbReference type="CDD" id="cd18687">
    <property type="entry name" value="PIN_VapC-like"/>
    <property type="match status" value="1"/>
</dbReference>
<evidence type="ECO:0000313" key="2">
    <source>
        <dbReference type="Proteomes" id="UP000179243"/>
    </source>
</evidence>
<protein>
    <submittedName>
        <fullName evidence="1">Uncharacterized protein</fullName>
    </submittedName>
</protein>
<dbReference type="SUPFAM" id="SSF88723">
    <property type="entry name" value="PIN domain-like"/>
    <property type="match status" value="1"/>
</dbReference>
<proteinExistence type="predicted"/>
<accession>A0A1F7F8V5</accession>
<reference evidence="1 2" key="1">
    <citation type="journal article" date="2016" name="Nat. Commun.">
        <title>Thousands of microbial genomes shed light on interconnected biogeochemical processes in an aquifer system.</title>
        <authorList>
            <person name="Anantharaman K."/>
            <person name="Brown C.T."/>
            <person name="Hug L.A."/>
            <person name="Sharon I."/>
            <person name="Castelle C.J."/>
            <person name="Probst A.J."/>
            <person name="Thomas B.C."/>
            <person name="Singh A."/>
            <person name="Wilkins M.J."/>
            <person name="Karaoz U."/>
            <person name="Brodie E.L."/>
            <person name="Williams K.H."/>
            <person name="Hubbard S.S."/>
            <person name="Banfield J.F."/>
        </authorList>
    </citation>
    <scope>NUCLEOTIDE SEQUENCE [LARGE SCALE GENOMIC DNA]</scope>
</reference>
<dbReference type="InterPro" id="IPR029060">
    <property type="entry name" value="PIN-like_dom_sf"/>
</dbReference>
<dbReference type="AlphaFoldDB" id="A0A1F7F8V5"/>
<evidence type="ECO:0000313" key="1">
    <source>
        <dbReference type="EMBL" id="OGK02972.1"/>
    </source>
</evidence>
<dbReference type="EMBL" id="MFYX01000099">
    <property type="protein sequence ID" value="OGK02972.1"/>
    <property type="molecule type" value="Genomic_DNA"/>
</dbReference>
<dbReference type="Gene3D" id="3.40.50.1010">
    <property type="entry name" value="5'-nuclease"/>
    <property type="match status" value="1"/>
</dbReference>
<name>A0A1F7F8V5_UNCRA</name>
<sequence>MISNKPTLYIETTVIIYYTSRPSTNVILRGHQEITKLFWENNMRKYDPCISLYVMQEIEKGDKERAAKRKSCINHFALLEITPMIETLAKVYSKELKIPGKAKMDAFHLATAVHHEIDYLVTWNFTHLSNGWIRRQLDKINNRLGIKTSIICSPEELMEAQNV</sequence>